<dbReference type="Proteomes" id="UP000761264">
    <property type="component" value="Unassembled WGS sequence"/>
</dbReference>
<protein>
    <submittedName>
        <fullName evidence="2">Uncharacterized protein</fullName>
    </submittedName>
</protein>
<evidence type="ECO:0000313" key="2">
    <source>
        <dbReference type="EMBL" id="NIA69591.1"/>
    </source>
</evidence>
<reference evidence="2" key="1">
    <citation type="submission" date="2020-03" db="EMBL/GenBank/DDBJ databases">
        <title>Genome of Pelagibius litoralis DSM 21314T.</title>
        <authorList>
            <person name="Wang G."/>
        </authorList>
    </citation>
    <scope>NUCLEOTIDE SEQUENCE</scope>
    <source>
        <strain evidence="2">DSM 21314</strain>
    </source>
</reference>
<sequence length="640" mass="69311">MFSRTKPGVECPDQILSARHRASAARHRASAAWCSGVLSVSALALTITAAGPAAADYQSAIYEVNNPTMIVESEGADYTRLESGGTVKGTIKVKIRTGLIGRVRNWGAWPKIGTRDHTNSSSNGVRYWSLFIDEGMNRSYDFPRPKEVDEEFDFTIAPASYEGILVQACREHADHLRQTGHLDKDIYSKDHSIEVAFGAELIADISAATESNYKPRVPENWNEHTLFNVTCKRNPPVPVPTPAPKLEVVASKLSAEAINTPNGQCGLKLAGTVTPTLPHVPVKFRYVDDTGKQSDVKTVAPMTGQVQWVFTHGYPLDHVDDKKKGKIRIVGENADFQSDWAKYDMEDCSQAPGGYQIEQPPEIAGMQFAQPQGQIKMSNVANTQTTTLGHANNGGGSAAGEYLCPETVRVVAAVKGLGRMSGEARMHADAKLILEEPYQIQNGQTIQIAAVHEFIWKKSDAKKGQEIAFRIVIKDNLGKLVDTYTKKKAFKCLEVVQAAISDIPGSRPTTSQEAMPAISTFGILAPRNQVRNGQIRLSGAKPDQAFKLRFLYKTSSSGFKIYNSPQLPKQMTGGTASFNLGALKAGAWRLRACPVKAGAAIPRLKDCKASDFTVQAAGTFQAPGGGTQPQTNSVIPNIGG</sequence>
<feature type="compositionally biased region" description="Polar residues" evidence="1">
    <location>
        <begin position="628"/>
        <end position="640"/>
    </location>
</feature>
<accession>A0A967EY66</accession>
<evidence type="ECO:0000256" key="1">
    <source>
        <dbReference type="SAM" id="MobiDB-lite"/>
    </source>
</evidence>
<name>A0A967EY66_9PROT</name>
<dbReference type="AlphaFoldDB" id="A0A967EY66"/>
<dbReference type="RefSeq" id="WP_167225337.1">
    <property type="nucleotide sequence ID" value="NZ_JAAQPH010000009.1"/>
</dbReference>
<dbReference type="EMBL" id="JAAQPH010000009">
    <property type="protein sequence ID" value="NIA69591.1"/>
    <property type="molecule type" value="Genomic_DNA"/>
</dbReference>
<organism evidence="2 3">
    <name type="scientific">Pelagibius litoralis</name>
    <dbReference type="NCBI Taxonomy" id="374515"/>
    <lineage>
        <taxon>Bacteria</taxon>
        <taxon>Pseudomonadati</taxon>
        <taxon>Pseudomonadota</taxon>
        <taxon>Alphaproteobacteria</taxon>
        <taxon>Rhodospirillales</taxon>
        <taxon>Rhodovibrionaceae</taxon>
        <taxon>Pelagibius</taxon>
    </lineage>
</organism>
<keyword evidence="3" id="KW-1185">Reference proteome</keyword>
<evidence type="ECO:0000313" key="3">
    <source>
        <dbReference type="Proteomes" id="UP000761264"/>
    </source>
</evidence>
<feature type="region of interest" description="Disordered" evidence="1">
    <location>
        <begin position="620"/>
        <end position="640"/>
    </location>
</feature>
<proteinExistence type="predicted"/>
<comment type="caution">
    <text evidence="2">The sequence shown here is derived from an EMBL/GenBank/DDBJ whole genome shotgun (WGS) entry which is preliminary data.</text>
</comment>
<gene>
    <name evidence="2" type="ORF">HBA54_13400</name>
</gene>